<dbReference type="GeneID" id="63819994"/>
<feature type="region of interest" description="Disordered" evidence="1">
    <location>
        <begin position="1"/>
        <end position="34"/>
    </location>
</feature>
<dbReference type="InParanoid" id="A0A165B476"/>
<proteinExistence type="predicted"/>
<reference evidence="2 3" key="1">
    <citation type="journal article" date="2016" name="Mol. Biol. Evol.">
        <title>Comparative Genomics of Early-Diverging Mushroom-Forming Fungi Provides Insights into the Origins of Lignocellulose Decay Capabilities.</title>
        <authorList>
            <person name="Nagy L.G."/>
            <person name="Riley R."/>
            <person name="Tritt A."/>
            <person name="Adam C."/>
            <person name="Daum C."/>
            <person name="Floudas D."/>
            <person name="Sun H."/>
            <person name="Yadav J.S."/>
            <person name="Pangilinan J."/>
            <person name="Larsson K.H."/>
            <person name="Matsuura K."/>
            <person name="Barry K."/>
            <person name="Labutti K."/>
            <person name="Kuo R."/>
            <person name="Ohm R.A."/>
            <person name="Bhattacharya S.S."/>
            <person name="Shirouzu T."/>
            <person name="Yoshinaga Y."/>
            <person name="Martin F.M."/>
            <person name="Grigoriev I.V."/>
            <person name="Hibbett D.S."/>
        </authorList>
    </citation>
    <scope>NUCLEOTIDE SEQUENCE [LARGE SCALE GENOMIC DNA]</scope>
    <source>
        <strain evidence="2 3">93-53</strain>
    </source>
</reference>
<name>A0A165B476_9APHY</name>
<accession>A0A165B476</accession>
<evidence type="ECO:0000313" key="3">
    <source>
        <dbReference type="Proteomes" id="UP000076871"/>
    </source>
</evidence>
<evidence type="ECO:0000256" key="1">
    <source>
        <dbReference type="SAM" id="MobiDB-lite"/>
    </source>
</evidence>
<feature type="compositionally biased region" description="Basic and acidic residues" evidence="1">
    <location>
        <begin position="128"/>
        <end position="150"/>
    </location>
</feature>
<feature type="compositionally biased region" description="Basic and acidic residues" evidence="1">
    <location>
        <begin position="108"/>
        <end position="118"/>
    </location>
</feature>
<organism evidence="2 3">
    <name type="scientific">Laetiporus sulphureus 93-53</name>
    <dbReference type="NCBI Taxonomy" id="1314785"/>
    <lineage>
        <taxon>Eukaryota</taxon>
        <taxon>Fungi</taxon>
        <taxon>Dikarya</taxon>
        <taxon>Basidiomycota</taxon>
        <taxon>Agaricomycotina</taxon>
        <taxon>Agaricomycetes</taxon>
        <taxon>Polyporales</taxon>
        <taxon>Laetiporus</taxon>
    </lineage>
</organism>
<dbReference type="AlphaFoldDB" id="A0A165B476"/>
<evidence type="ECO:0000313" key="2">
    <source>
        <dbReference type="EMBL" id="KZT00191.1"/>
    </source>
</evidence>
<dbReference type="Proteomes" id="UP000076871">
    <property type="component" value="Unassembled WGS sequence"/>
</dbReference>
<sequence>MGLFGLSKSGGASDDPEIRQLERMTTSEARTDQKTVDHAIKDLKDAGKTHNKSVKAADKAQHALDKAVKNEHKTAAAINEAQHQHESAIADQRNASKTLELNKEHELRLGQDLQKQREAVNQTQQRKASNDVMRESKLARVHEQAADRARTGSFEANNGPAASGANTGTADIAHEKTQAATPVGHNSLR</sequence>
<gene>
    <name evidence="2" type="ORF">LAESUDRAFT_563590</name>
</gene>
<protein>
    <submittedName>
        <fullName evidence="2">Uncharacterized protein</fullName>
    </submittedName>
</protein>
<keyword evidence="3" id="KW-1185">Reference proteome</keyword>
<feature type="region of interest" description="Disordered" evidence="1">
    <location>
        <begin position="108"/>
        <end position="189"/>
    </location>
</feature>
<dbReference type="OrthoDB" id="3364747at2759"/>
<dbReference type="EMBL" id="KV427693">
    <property type="protein sequence ID" value="KZT00191.1"/>
    <property type="molecule type" value="Genomic_DNA"/>
</dbReference>
<dbReference type="RefSeq" id="XP_040757931.1">
    <property type="nucleotide sequence ID" value="XM_040902963.1"/>
</dbReference>